<dbReference type="Proteomes" id="UP001077788">
    <property type="component" value="Unassembled WGS sequence"/>
</dbReference>
<keyword evidence="1" id="KW-0812">Transmembrane</keyword>
<feature type="transmembrane region" description="Helical" evidence="1">
    <location>
        <begin position="66"/>
        <end position="98"/>
    </location>
</feature>
<reference evidence="3 4" key="1">
    <citation type="submission" date="2018-12" db="EMBL/GenBank/DDBJ databases">
        <authorList>
            <consortium name="Pathogen Informatics"/>
        </authorList>
    </citation>
    <scope>NUCLEOTIDE SEQUENCE [LARGE SCALE GENOMIC DNA]</scope>
    <source>
        <strain evidence="3 4">NCTC10976</strain>
    </source>
</reference>
<dbReference type="AlphaFoldDB" id="A0A2X4A2Z4"/>
<dbReference type="RefSeq" id="WP_005618620.1">
    <property type="nucleotide sequence ID" value="NZ_CBDBSV010000103.1"/>
</dbReference>
<reference evidence="2" key="2">
    <citation type="journal article" date="2021" name="Vet Sci">
        <title>O-Serogroups and Pathovirotypes of Escherichia coli Isolated from Post-Weaning Piglets Showing Diarrhoea and/or Oedema in South Korea.</title>
        <authorList>
            <person name="Byun J.W."/>
            <person name="Moon B.Y."/>
            <person name="Do K.H."/>
            <person name="Lee K."/>
            <person name="Lee H.Y."/>
            <person name="Kim W.I."/>
            <person name="So B."/>
            <person name="Lee W.K."/>
        </authorList>
    </citation>
    <scope>NUCLEOTIDE SEQUENCE</scope>
    <source>
        <strain evidence="2">84/14</strain>
    </source>
</reference>
<gene>
    <name evidence="3" type="ORF">NCTC10976_02188</name>
    <name evidence="2" type="ORF">OYG11_10755</name>
</gene>
<dbReference type="OrthoDB" id="5405464at2"/>
<evidence type="ECO:0000313" key="4">
    <source>
        <dbReference type="Proteomes" id="UP000275510"/>
    </source>
</evidence>
<name>A0A2X4A2Z4_ACTPL</name>
<accession>A0A2X4A2Z4</accession>
<organism evidence="3 4">
    <name type="scientific">Actinobacillus pleuropneumoniae</name>
    <name type="common">Haemophilus pleuropneumoniae</name>
    <dbReference type="NCBI Taxonomy" id="715"/>
    <lineage>
        <taxon>Bacteria</taxon>
        <taxon>Pseudomonadati</taxon>
        <taxon>Pseudomonadota</taxon>
        <taxon>Gammaproteobacteria</taxon>
        <taxon>Pasteurellales</taxon>
        <taxon>Pasteurellaceae</taxon>
        <taxon>Actinobacillus</taxon>
    </lineage>
</organism>
<proteinExistence type="predicted"/>
<sequence>MNDSFSLQPSDESQRKIMYITYGLFGLGIIFGGLPAIAGVILAYIKREDMQGTAYYDHMCFLIRTFWGTLAGFVLGFVLSIIGIGFVVIWAISIWYVFRVIYGAVKLFDNKSVTPTGWFM</sequence>
<evidence type="ECO:0000313" key="3">
    <source>
        <dbReference type="EMBL" id="VEJ18021.1"/>
    </source>
</evidence>
<dbReference type="Proteomes" id="UP000275510">
    <property type="component" value="Chromosome"/>
</dbReference>
<feature type="transmembrane region" description="Helical" evidence="1">
    <location>
        <begin position="20"/>
        <end position="45"/>
    </location>
</feature>
<keyword evidence="1" id="KW-1133">Transmembrane helix</keyword>
<dbReference type="EMBL" id="JAPQFC010000001">
    <property type="protein sequence ID" value="MCY6524679.1"/>
    <property type="molecule type" value="Genomic_DNA"/>
</dbReference>
<keyword evidence="1" id="KW-0472">Membrane</keyword>
<evidence type="ECO:0000256" key="1">
    <source>
        <dbReference type="SAM" id="Phobius"/>
    </source>
</evidence>
<reference evidence="2" key="3">
    <citation type="submission" date="2022-12" db="EMBL/GenBank/DDBJ databases">
        <authorList>
            <person name="Kardos G."/>
            <person name="Sarkozi R."/>
            <person name="Laczko L."/>
            <person name="Marton S."/>
            <person name="Makrai L."/>
            <person name="Banyai K."/>
            <person name="Fodor L."/>
        </authorList>
    </citation>
    <scope>NUCLEOTIDE SEQUENCE</scope>
    <source>
        <strain evidence="2">84/14</strain>
    </source>
</reference>
<evidence type="ECO:0000313" key="2">
    <source>
        <dbReference type="EMBL" id="MCY6524679.1"/>
    </source>
</evidence>
<dbReference type="EMBL" id="LR134515">
    <property type="protein sequence ID" value="VEJ18021.1"/>
    <property type="molecule type" value="Genomic_DNA"/>
</dbReference>
<dbReference type="OMA" id="WAIRTFW"/>
<protein>
    <submittedName>
        <fullName evidence="3">Predicted membrane protein</fullName>
    </submittedName>
</protein>